<dbReference type="InterPro" id="IPR011650">
    <property type="entry name" value="Peptidase_M20_dimer"/>
</dbReference>
<dbReference type="PANTHER" id="PTHR43270">
    <property type="entry name" value="BETA-ALA-HIS DIPEPTIDASE"/>
    <property type="match status" value="1"/>
</dbReference>
<dbReference type="InterPro" id="IPR002933">
    <property type="entry name" value="Peptidase_M20"/>
</dbReference>
<evidence type="ECO:0000256" key="3">
    <source>
        <dbReference type="ARBA" id="ARBA00022723"/>
    </source>
</evidence>
<comment type="caution">
    <text evidence="6">The sequence shown here is derived from an EMBL/GenBank/DDBJ whole genome shotgun (WGS) entry which is preliminary data.</text>
</comment>
<reference evidence="6" key="2">
    <citation type="submission" date="2022-01" db="EMBL/GenBank/DDBJ databases">
        <authorList>
            <person name="Hirooka S."/>
            <person name="Miyagishima S.Y."/>
        </authorList>
    </citation>
    <scope>NUCLEOTIDE SEQUENCE</scope>
    <source>
        <strain evidence="6">NBRC 102759</strain>
    </source>
</reference>
<organism evidence="6 8">
    <name type="scientific">Galdieria partita</name>
    <dbReference type="NCBI Taxonomy" id="83374"/>
    <lineage>
        <taxon>Eukaryota</taxon>
        <taxon>Rhodophyta</taxon>
        <taxon>Bangiophyceae</taxon>
        <taxon>Galdieriales</taxon>
        <taxon>Galdieriaceae</taxon>
        <taxon>Galdieria</taxon>
    </lineage>
</organism>
<dbReference type="Pfam" id="PF01546">
    <property type="entry name" value="Peptidase_M20"/>
    <property type="match status" value="1"/>
</dbReference>
<evidence type="ECO:0000256" key="1">
    <source>
        <dbReference type="ARBA" id="ARBA00006247"/>
    </source>
</evidence>
<dbReference type="GO" id="GO:0046872">
    <property type="term" value="F:metal ion binding"/>
    <property type="evidence" value="ECO:0007669"/>
    <property type="project" value="UniProtKB-KW"/>
</dbReference>
<gene>
    <name evidence="6" type="ORF">GpartN1_g2665.t1</name>
    <name evidence="7" type="ORF">GpartN1_g3014.t1</name>
</gene>
<evidence type="ECO:0000259" key="5">
    <source>
        <dbReference type="Pfam" id="PF07687"/>
    </source>
</evidence>
<comment type="similarity">
    <text evidence="1">Belongs to the peptidase M20A family.</text>
</comment>
<dbReference type="SUPFAM" id="SSF53187">
    <property type="entry name" value="Zn-dependent exopeptidases"/>
    <property type="match status" value="1"/>
</dbReference>
<dbReference type="AlphaFoldDB" id="A0A9C7PUU6"/>
<evidence type="ECO:0000313" key="8">
    <source>
        <dbReference type="Proteomes" id="UP001061958"/>
    </source>
</evidence>
<dbReference type="PANTHER" id="PTHR43270:SF4">
    <property type="entry name" value="CARNOSINE DIPEPTIDASE 2, ISOFORM A"/>
    <property type="match status" value="1"/>
</dbReference>
<dbReference type="InterPro" id="IPR051458">
    <property type="entry name" value="Cyt/Met_Dipeptidase"/>
</dbReference>
<evidence type="ECO:0000313" key="7">
    <source>
        <dbReference type="EMBL" id="GJQ11223.1"/>
    </source>
</evidence>
<keyword evidence="4" id="KW-0378">Hydrolase</keyword>
<evidence type="ECO:0000256" key="2">
    <source>
        <dbReference type="ARBA" id="ARBA00022670"/>
    </source>
</evidence>
<keyword evidence="2" id="KW-0645">Protease</keyword>
<dbReference type="Gene3D" id="3.40.630.10">
    <property type="entry name" value="Zn peptidases"/>
    <property type="match status" value="1"/>
</dbReference>
<dbReference type="EMBL" id="BQMJ01000019">
    <property type="protein sequence ID" value="GJQ10874.1"/>
    <property type="molecule type" value="Genomic_DNA"/>
</dbReference>
<sequence>MIRCMEQLFDYVNQHSEEYIQRLREAVALDSVSADPCKRSRCVDMAHYICEWIERLEGKALVKHIGKQKFADGQVLDYPPVIFGDFCVDPHRPVVLAYCHYDVQPADIQDGWKFNPFELTEEQGKLYGRGATDDKGPLLDWLWAIEAHRQLGIPLPVNLVLCFEGMEESGSFGLDKVIEEESKGLLSRVKYVCITDNYWLTEHRPCLTYGLRGIVFFQVHIRGPQMDLHSGLFGGLIHEPLNDLIHLLHTLTDSQGNILIPKVMDSVAPVTKEEESIYERILFDTEQLRKEAGQVSQLRESDKVKVLMNRWRFPSLSFHGIQGAFSGQGEKTVIPCAVTGKFSIRLVPHQQPQEIAHHVEQFLKQQFDQFHSGNELQVEWRGASPWLGDYHNSNFTAARLAFKKVYQVEPDLTREGGSIPITNTFQEYLGGEICLIPLGSPDDGAHSQNEKMNKHNYIEGIKVIIAYMDELAKQISYQY</sequence>
<dbReference type="Proteomes" id="UP001061958">
    <property type="component" value="Unassembled WGS sequence"/>
</dbReference>
<name>A0A9C7PUU6_9RHOD</name>
<dbReference type="GO" id="GO:0008233">
    <property type="term" value="F:peptidase activity"/>
    <property type="evidence" value="ECO:0007669"/>
    <property type="project" value="UniProtKB-KW"/>
</dbReference>
<evidence type="ECO:0000313" key="6">
    <source>
        <dbReference type="EMBL" id="GJQ10874.1"/>
    </source>
</evidence>
<dbReference type="PROSITE" id="PS00759">
    <property type="entry name" value="ARGE_DAPE_CPG2_2"/>
    <property type="match status" value="1"/>
</dbReference>
<dbReference type="Gene3D" id="3.30.70.360">
    <property type="match status" value="1"/>
</dbReference>
<dbReference type="CDD" id="cd05676">
    <property type="entry name" value="M20_dipept_like_CNDP"/>
    <property type="match status" value="1"/>
</dbReference>
<dbReference type="InterPro" id="IPR001261">
    <property type="entry name" value="ArgE/DapE_CS"/>
</dbReference>
<protein>
    <recommendedName>
        <fullName evidence="5">Peptidase M20 dimerisation domain-containing protein</fullName>
    </recommendedName>
</protein>
<proteinExistence type="inferred from homology"/>
<evidence type="ECO:0000256" key="4">
    <source>
        <dbReference type="ARBA" id="ARBA00022801"/>
    </source>
</evidence>
<dbReference type="Pfam" id="PF07687">
    <property type="entry name" value="M20_dimer"/>
    <property type="match status" value="1"/>
</dbReference>
<dbReference type="OrthoDB" id="7832001at2759"/>
<dbReference type="GO" id="GO:0006508">
    <property type="term" value="P:proteolysis"/>
    <property type="evidence" value="ECO:0007669"/>
    <property type="project" value="UniProtKB-KW"/>
</dbReference>
<keyword evidence="3" id="KW-0479">Metal-binding</keyword>
<reference evidence="6" key="1">
    <citation type="journal article" date="2022" name="Proc. Natl. Acad. Sci. U.S.A.">
        <title>Life cycle and functional genomics of the unicellular red alga Galdieria for elucidating algal and plant evolution and industrial use.</title>
        <authorList>
            <person name="Hirooka S."/>
            <person name="Itabashi T."/>
            <person name="Ichinose T.M."/>
            <person name="Onuma R."/>
            <person name="Fujiwara T."/>
            <person name="Yamashita S."/>
            <person name="Jong L.W."/>
            <person name="Tomita R."/>
            <person name="Iwane A.H."/>
            <person name="Miyagishima S.Y."/>
        </authorList>
    </citation>
    <scope>NUCLEOTIDE SEQUENCE</scope>
    <source>
        <strain evidence="6">NBRC 102759</strain>
    </source>
</reference>
<keyword evidence="8" id="KW-1185">Reference proteome</keyword>
<feature type="domain" description="Peptidase M20 dimerisation" evidence="5">
    <location>
        <begin position="209"/>
        <end position="368"/>
    </location>
</feature>
<dbReference type="EMBL" id="BQMJ01000022">
    <property type="protein sequence ID" value="GJQ11223.1"/>
    <property type="molecule type" value="Genomic_DNA"/>
</dbReference>
<accession>A0A9C7PUU6</accession>